<feature type="signal peptide" evidence="2">
    <location>
        <begin position="1"/>
        <end position="19"/>
    </location>
</feature>
<dbReference type="KEGG" id="csem:103381695"/>
<accession>A0A3P8VYF4</accession>
<feature type="chain" id="PRO_5018100434" evidence="2">
    <location>
        <begin position="20"/>
        <end position="922"/>
    </location>
</feature>
<evidence type="ECO:0000256" key="1">
    <source>
        <dbReference type="SAM" id="Phobius"/>
    </source>
</evidence>
<organism evidence="4 5">
    <name type="scientific">Cynoglossus semilaevis</name>
    <name type="common">Tongue sole</name>
    <dbReference type="NCBI Taxonomy" id="244447"/>
    <lineage>
        <taxon>Eukaryota</taxon>
        <taxon>Metazoa</taxon>
        <taxon>Chordata</taxon>
        <taxon>Craniata</taxon>
        <taxon>Vertebrata</taxon>
        <taxon>Euteleostomi</taxon>
        <taxon>Actinopterygii</taxon>
        <taxon>Neopterygii</taxon>
        <taxon>Teleostei</taxon>
        <taxon>Neoteleostei</taxon>
        <taxon>Acanthomorphata</taxon>
        <taxon>Carangaria</taxon>
        <taxon>Pleuronectiformes</taxon>
        <taxon>Pleuronectoidei</taxon>
        <taxon>Cynoglossidae</taxon>
        <taxon>Cynoglossinae</taxon>
        <taxon>Cynoglossus</taxon>
    </lineage>
</organism>
<feature type="transmembrane region" description="Helical" evidence="1">
    <location>
        <begin position="874"/>
        <end position="899"/>
    </location>
</feature>
<dbReference type="RefSeq" id="XP_008312405.1">
    <property type="nucleotide sequence ID" value="XM_008314183.3"/>
</dbReference>
<dbReference type="InterPro" id="IPR001322">
    <property type="entry name" value="Lamin_tail_dom"/>
</dbReference>
<dbReference type="Ensembl" id="ENSCSET00000018598.1">
    <property type="protein sequence ID" value="ENSCSEP00000018371.1"/>
    <property type="gene ID" value="ENSCSEG00000011792.1"/>
</dbReference>
<dbReference type="PROSITE" id="PS51841">
    <property type="entry name" value="LTD"/>
    <property type="match status" value="1"/>
</dbReference>
<dbReference type="Proteomes" id="UP000265120">
    <property type="component" value="Chromosome 8"/>
</dbReference>
<keyword evidence="5" id="KW-1185">Reference proteome</keyword>
<evidence type="ECO:0000313" key="4">
    <source>
        <dbReference type="Ensembl" id="ENSCSEP00000018371.1"/>
    </source>
</evidence>
<name>A0A3P8VYF4_CYNSE</name>
<protein>
    <submittedName>
        <fullName evidence="4">Si:ch211-183d21.1</fullName>
    </submittedName>
</protein>
<dbReference type="GeneID" id="103381695"/>
<keyword evidence="1" id="KW-0472">Membrane</keyword>
<dbReference type="PANTHER" id="PTHR37397">
    <property type="entry name" value="SI:CH211-183D21.1"/>
    <property type="match status" value="1"/>
</dbReference>
<dbReference type="FunCoup" id="A0A3P8VYF4">
    <property type="interactions" value="156"/>
</dbReference>
<reference evidence="4" key="3">
    <citation type="submission" date="2025-09" db="UniProtKB">
        <authorList>
            <consortium name="Ensembl"/>
        </authorList>
    </citation>
    <scope>IDENTIFICATION</scope>
</reference>
<dbReference type="InParanoid" id="A0A3P8VYF4"/>
<evidence type="ECO:0000313" key="5">
    <source>
        <dbReference type="Proteomes" id="UP000265120"/>
    </source>
</evidence>
<sequence>MAVPLACVVCLCLLVVVTCEPCLIISEINADNPRLDTTEFVELYHTSGQRATLDGYTLVFYNGNGNVAYKVLDLKGHSTDDRGFFLVGSVDMMPKPAIPLPPNTVQNGPDAIVLYHTSAARYSEKMNVTSVGMVDAIVYMTRRTGGAEILAEILTPGEQAFVEDETALEGDESIERCLLSEDRWGFQVSSPSPGQRNNCTPPAAPVTSPVITELRLGGGQVEGFVEFSDAPAAGPLVLVVLDGRTDTVSVSMDVNVEASRNLLVSMTIEKKYMKGDESGAVAIYSGRASDFPVGSSLSQIQPLDAFVFAGPGKKPSANLTETLIPGRQPYQLSNSLREGGFYLSRCGVASWSRDPGAFWEAPQTPGLPNQCPWPKICPYSFVNPGGTDSPPHLPPWGNSDFLINEVNTDTPGTAEDGEYIELWHPSGRRVSLQGIWILLFSAHNNKPYREISLSGHFTTSKGYFLLGSDRLVPAPSLRLPPNTIQNGPDAMALYRSPFGPPSATQRGIPTKGLLDAVVYRQRGSDKEAQELSKALTPGQLPLLEDPEVLPGDESLSRCRGLYPFDLSAFSVAPPTPLRDNSCPRPSPAPEGVVINEVASESWTHHSNQRAFVELHGPPLTELRGLLLSVFDQERSGTVMALPLTGSINTDGFYVIGNVSGADQTFPEGSTVPERGAVVLCYDLFSICRAGTALTNSSLRDVLVFSDNRKLLSSLPTNRGSPVLPAHRSVEDGIVSLGRCSCCEVRSPYSWTTSSQTPFYPNLCPSPAFSSHINLCIGPLSTEHSGDCSSGLIQVMWVTAAADYLERRCHCGISPFHLEETNFSCASDWLRVWGNIQALSNHQKALIIEASHTDPSQDMCSSPTTDRYKSSASTLGLQIGLIISLLLLLGLGAALFTYFYRRRRPLDYYTMELNEHAEGLSDL</sequence>
<evidence type="ECO:0000259" key="3">
    <source>
        <dbReference type="PROSITE" id="PS51841"/>
    </source>
</evidence>
<dbReference type="AlphaFoldDB" id="A0A3P8VYF4"/>
<dbReference type="PANTHER" id="PTHR37397:SF1">
    <property type="entry name" value="LTD DOMAIN-CONTAINING PROTEIN"/>
    <property type="match status" value="1"/>
</dbReference>
<proteinExistence type="predicted"/>
<keyword evidence="1" id="KW-1133">Transmembrane helix</keyword>
<feature type="domain" description="LTD" evidence="3">
    <location>
        <begin position="15"/>
        <end position="158"/>
    </location>
</feature>
<reference evidence="4" key="2">
    <citation type="submission" date="2025-08" db="UniProtKB">
        <authorList>
            <consortium name="Ensembl"/>
        </authorList>
    </citation>
    <scope>IDENTIFICATION</scope>
</reference>
<dbReference type="OrthoDB" id="10069759at2759"/>
<evidence type="ECO:0000256" key="2">
    <source>
        <dbReference type="SAM" id="SignalP"/>
    </source>
</evidence>
<keyword evidence="2" id="KW-0732">Signal</keyword>
<reference evidence="4 5" key="1">
    <citation type="journal article" date="2014" name="Nat. Genet.">
        <title>Whole-genome sequence of a flatfish provides insights into ZW sex chromosome evolution and adaptation to a benthic lifestyle.</title>
        <authorList>
            <person name="Chen S."/>
            <person name="Zhang G."/>
            <person name="Shao C."/>
            <person name="Huang Q."/>
            <person name="Liu G."/>
            <person name="Zhang P."/>
            <person name="Song W."/>
            <person name="An N."/>
            <person name="Chalopin D."/>
            <person name="Volff J.N."/>
            <person name="Hong Y."/>
            <person name="Li Q."/>
            <person name="Sha Z."/>
            <person name="Zhou H."/>
            <person name="Xie M."/>
            <person name="Yu Q."/>
            <person name="Liu Y."/>
            <person name="Xiang H."/>
            <person name="Wang N."/>
            <person name="Wu K."/>
            <person name="Yang C."/>
            <person name="Zhou Q."/>
            <person name="Liao X."/>
            <person name="Yang L."/>
            <person name="Hu Q."/>
            <person name="Zhang J."/>
            <person name="Meng L."/>
            <person name="Jin L."/>
            <person name="Tian Y."/>
            <person name="Lian J."/>
            <person name="Yang J."/>
            <person name="Miao G."/>
            <person name="Liu S."/>
            <person name="Liang Z."/>
            <person name="Yan F."/>
            <person name="Li Y."/>
            <person name="Sun B."/>
            <person name="Zhang H."/>
            <person name="Zhang J."/>
            <person name="Zhu Y."/>
            <person name="Du M."/>
            <person name="Zhao Y."/>
            <person name="Schartl M."/>
            <person name="Tang Q."/>
            <person name="Wang J."/>
        </authorList>
    </citation>
    <scope>NUCLEOTIDE SEQUENCE</scope>
</reference>
<keyword evidence="1" id="KW-0812">Transmembrane</keyword>
<dbReference type="GeneTree" id="ENSGT00530000066748"/>
<dbReference type="RefSeq" id="XP_008312404.1">
    <property type="nucleotide sequence ID" value="XM_008314182.3"/>
</dbReference>